<dbReference type="Proteomes" id="UP000031364">
    <property type="component" value="Unassembled WGS sequence"/>
</dbReference>
<comment type="caution">
    <text evidence="1">The sequence shown here is derived from an EMBL/GenBank/DDBJ whole genome shotgun (WGS) entry which is preliminary data.</text>
</comment>
<evidence type="ECO:0000313" key="1">
    <source>
        <dbReference type="EMBL" id="KIA63453.1"/>
    </source>
</evidence>
<evidence type="ECO:0000313" key="2">
    <source>
        <dbReference type="Proteomes" id="UP000031364"/>
    </source>
</evidence>
<accession>A0ABR4ZDL8</accession>
<protein>
    <submittedName>
        <fullName evidence="1">TetR family transcriptional regulator</fullName>
    </submittedName>
</protein>
<dbReference type="InterPro" id="IPR036271">
    <property type="entry name" value="Tet_transcr_reg_TetR-rel_C_sf"/>
</dbReference>
<proteinExistence type="predicted"/>
<organism evidence="1 2">
    <name type="scientific">Nocardia vulneris</name>
    <dbReference type="NCBI Taxonomy" id="1141657"/>
    <lineage>
        <taxon>Bacteria</taxon>
        <taxon>Bacillati</taxon>
        <taxon>Actinomycetota</taxon>
        <taxon>Actinomycetes</taxon>
        <taxon>Mycobacteriales</taxon>
        <taxon>Nocardiaceae</taxon>
        <taxon>Nocardia</taxon>
    </lineage>
</organism>
<keyword evidence="2" id="KW-1185">Reference proteome</keyword>
<dbReference type="SUPFAM" id="SSF46689">
    <property type="entry name" value="Homeodomain-like"/>
    <property type="match status" value="1"/>
</dbReference>
<gene>
    <name evidence="1" type="ORF">FG87_19205</name>
</gene>
<dbReference type="SUPFAM" id="SSF48498">
    <property type="entry name" value="Tetracyclin repressor-like, C-terminal domain"/>
    <property type="match status" value="1"/>
</dbReference>
<reference evidence="1 2" key="1">
    <citation type="journal article" date="2014" name="Int. J. Syst. Evol. Microbiol.">
        <title>Nocardia vulneris sp. nov., isolated from wounds of human patients in North America.</title>
        <authorList>
            <person name="Lasker B.A."/>
            <person name="Bell M."/>
            <person name="Klenk H.P."/>
            <person name="Sproer C."/>
            <person name="Schumann C."/>
            <person name="Schumann P."/>
            <person name="Brown J.M."/>
        </authorList>
    </citation>
    <scope>NUCLEOTIDE SEQUENCE [LARGE SCALE GENOMIC DNA]</scope>
    <source>
        <strain evidence="1 2">W9851</strain>
    </source>
</reference>
<dbReference type="InterPro" id="IPR009057">
    <property type="entry name" value="Homeodomain-like_sf"/>
</dbReference>
<dbReference type="Gene3D" id="1.10.357.10">
    <property type="entry name" value="Tetracycline Repressor, domain 2"/>
    <property type="match status" value="2"/>
</dbReference>
<sequence>MQVLLEQPAKLVDGGLRIEEVIDRANSSNATFYRKFATKSRFLVRVLDQLIDDARVRTADVCECARQALDAADGDRIRAVRALVVTHFDAACSDQGATTRLLAHTLAPTAPRGGVQATYRHTDQLILAIFEVLFAKSGATLRKPLTKESFCVVLSALLEGFLLRHRVEPAAVPAELVAAAVLGVLNVAVDTEQRHEHIEDALTALAAAPALPTALPSEPRAALLSAARTEFTKRGYFLTGIEAIATEARVPLDKAKRIFPTKTQLILDALKPAYASLRLDIADDAAIGYDAVAIVRRHFVRCARLVATERAFMDALMAAVAHDTYAEEDGLISIRRELDFPGLLVPILTEAQGAGVFADDQSPQDLAALLTNTLLLRCFTRRSVDPDENAEFVSTLVLDGLRRR</sequence>
<dbReference type="EMBL" id="JNFP01000021">
    <property type="protein sequence ID" value="KIA63453.1"/>
    <property type="molecule type" value="Genomic_DNA"/>
</dbReference>
<dbReference type="Gene3D" id="1.10.10.60">
    <property type="entry name" value="Homeodomain-like"/>
    <property type="match status" value="1"/>
</dbReference>
<name>A0ABR4ZDL8_9NOCA</name>